<evidence type="ECO:0000256" key="6">
    <source>
        <dbReference type="ARBA" id="ARBA00051951"/>
    </source>
</evidence>
<dbReference type="SUPFAM" id="SSF51905">
    <property type="entry name" value="FAD/NAD(P)-binding domain"/>
    <property type="match status" value="1"/>
</dbReference>
<comment type="caution">
    <text evidence="11">The sequence shown here is derived from an EMBL/GenBank/DDBJ whole genome shotgun (WGS) entry which is preliminary data.</text>
</comment>
<evidence type="ECO:0000313" key="11">
    <source>
        <dbReference type="EMBL" id="GES25764.1"/>
    </source>
</evidence>
<keyword evidence="5" id="KW-0753">Steroid metabolism</keyword>
<organism evidence="11 12">
    <name type="scientific">Acrocarpospora pleiomorpha</name>
    <dbReference type="NCBI Taxonomy" id="90975"/>
    <lineage>
        <taxon>Bacteria</taxon>
        <taxon>Bacillati</taxon>
        <taxon>Actinomycetota</taxon>
        <taxon>Actinomycetes</taxon>
        <taxon>Streptosporangiales</taxon>
        <taxon>Streptosporangiaceae</taxon>
        <taxon>Acrocarpospora</taxon>
    </lineage>
</organism>
<keyword evidence="3" id="KW-0274">FAD</keyword>
<dbReference type="GO" id="GO:0047571">
    <property type="term" value="F:3-oxosteroid 1-dehydrogenase activity"/>
    <property type="evidence" value="ECO:0007669"/>
    <property type="project" value="UniProtKB-EC"/>
</dbReference>
<dbReference type="PANTHER" id="PTHR43400:SF10">
    <property type="entry name" value="3-OXOSTEROID 1-DEHYDROGENASE"/>
    <property type="match status" value="1"/>
</dbReference>
<dbReference type="InterPro" id="IPR036188">
    <property type="entry name" value="FAD/NAD-bd_sf"/>
</dbReference>
<feature type="domain" description="FAD-dependent oxidoreductase 2 FAD-binding" evidence="10">
    <location>
        <begin position="12"/>
        <end position="531"/>
    </location>
</feature>
<dbReference type="InterPro" id="IPR050315">
    <property type="entry name" value="FAD-oxidoreductase_2"/>
</dbReference>
<evidence type="ECO:0000256" key="8">
    <source>
        <dbReference type="ARBA" id="ARBA00066536"/>
    </source>
</evidence>
<dbReference type="FunFam" id="3.50.50.60:FF:000208">
    <property type="entry name" value="3-ketosteroid dehydrogenase"/>
    <property type="match status" value="1"/>
</dbReference>
<evidence type="ECO:0000259" key="10">
    <source>
        <dbReference type="Pfam" id="PF00890"/>
    </source>
</evidence>
<dbReference type="Pfam" id="PF00890">
    <property type="entry name" value="FAD_binding_2"/>
    <property type="match status" value="1"/>
</dbReference>
<keyword evidence="2" id="KW-0285">Flavoprotein</keyword>
<accession>A0A5M3XX84</accession>
<comment type="catalytic activity">
    <reaction evidence="6">
        <text>a 3-oxosteroid + A = a 3-oxo-Delta(1)-steroid + AH2</text>
        <dbReference type="Rhea" id="RHEA:13329"/>
        <dbReference type="ChEBI" id="CHEBI:13193"/>
        <dbReference type="ChEBI" id="CHEBI:17499"/>
        <dbReference type="ChEBI" id="CHEBI:20156"/>
        <dbReference type="ChEBI" id="CHEBI:47788"/>
        <dbReference type="EC" id="1.3.99.4"/>
    </reaction>
</comment>
<dbReference type="PANTHER" id="PTHR43400">
    <property type="entry name" value="FUMARATE REDUCTASE"/>
    <property type="match status" value="1"/>
</dbReference>
<dbReference type="Proteomes" id="UP000377595">
    <property type="component" value="Unassembled WGS sequence"/>
</dbReference>
<comment type="cofactor">
    <cofactor evidence="1">
        <name>FAD</name>
        <dbReference type="ChEBI" id="CHEBI:57692"/>
    </cofactor>
</comment>
<dbReference type="AlphaFoldDB" id="A0A5M3XX84"/>
<comment type="similarity">
    <text evidence="7">Belongs to the FAD-dependent oxidoreductase 2 family. 3-oxosteroid dehydrogenase subfamily.</text>
</comment>
<keyword evidence="12" id="KW-1185">Reference proteome</keyword>
<keyword evidence="5" id="KW-0443">Lipid metabolism</keyword>
<evidence type="ECO:0000256" key="7">
    <source>
        <dbReference type="ARBA" id="ARBA00061147"/>
    </source>
</evidence>
<dbReference type="InterPro" id="IPR003953">
    <property type="entry name" value="FAD-dep_OxRdtase_2_FAD-bd"/>
</dbReference>
<dbReference type="EMBL" id="BLAF01000073">
    <property type="protein sequence ID" value="GES25764.1"/>
    <property type="molecule type" value="Genomic_DNA"/>
</dbReference>
<dbReference type="RefSeq" id="WP_155350507.1">
    <property type="nucleotide sequence ID" value="NZ_BAAAHM010000048.1"/>
</dbReference>
<dbReference type="OrthoDB" id="9813348at2"/>
<reference evidence="11 12" key="1">
    <citation type="submission" date="2019-10" db="EMBL/GenBank/DDBJ databases">
        <title>Whole genome shotgun sequence of Acrocarpospora pleiomorpha NBRC 16267.</title>
        <authorList>
            <person name="Ichikawa N."/>
            <person name="Kimura A."/>
            <person name="Kitahashi Y."/>
            <person name="Komaki H."/>
            <person name="Oguchi A."/>
        </authorList>
    </citation>
    <scope>NUCLEOTIDE SEQUENCE [LARGE SCALE GENOMIC DNA]</scope>
    <source>
        <strain evidence="11 12">NBRC 16267</strain>
    </source>
</reference>
<keyword evidence="4" id="KW-0560">Oxidoreductase</keyword>
<evidence type="ECO:0000256" key="2">
    <source>
        <dbReference type="ARBA" id="ARBA00022630"/>
    </source>
</evidence>
<dbReference type="Gene3D" id="3.50.50.60">
    <property type="entry name" value="FAD/NAD(P)-binding domain"/>
    <property type="match status" value="2"/>
</dbReference>
<gene>
    <name evidence="11" type="ORF">Aple_086630</name>
</gene>
<name>A0A5M3XX84_9ACTN</name>
<evidence type="ECO:0000256" key="9">
    <source>
        <dbReference type="ARBA" id="ARBA00069709"/>
    </source>
</evidence>
<evidence type="ECO:0000256" key="5">
    <source>
        <dbReference type="ARBA" id="ARBA00023221"/>
    </source>
</evidence>
<dbReference type="EC" id="1.3.99.4" evidence="8"/>
<dbReference type="SUPFAM" id="SSF56425">
    <property type="entry name" value="Succinate dehydrogenase/fumarate reductase flavoprotein, catalytic domain"/>
    <property type="match status" value="1"/>
</dbReference>
<proteinExistence type="inferred from homology"/>
<evidence type="ECO:0000256" key="4">
    <source>
        <dbReference type="ARBA" id="ARBA00023002"/>
    </source>
</evidence>
<dbReference type="GO" id="GO:0008202">
    <property type="term" value="P:steroid metabolic process"/>
    <property type="evidence" value="ECO:0007669"/>
    <property type="project" value="UniProtKB-KW"/>
</dbReference>
<evidence type="ECO:0000313" key="12">
    <source>
        <dbReference type="Proteomes" id="UP000377595"/>
    </source>
</evidence>
<evidence type="ECO:0000256" key="1">
    <source>
        <dbReference type="ARBA" id="ARBA00001974"/>
    </source>
</evidence>
<dbReference type="InterPro" id="IPR027477">
    <property type="entry name" value="Succ_DH/fumarate_Rdtase_cat_sf"/>
</dbReference>
<evidence type="ECO:0000256" key="3">
    <source>
        <dbReference type="ARBA" id="ARBA00022827"/>
    </source>
</evidence>
<sequence length="556" mass="59696">MSSPHPSAHEFDVIVVGSGAAGLAAAITARRLGARVLVVEKAATFGGSTALSGGGIWVPNNPALQRAGIRDDPAEIIRYLTTLTRGLVPQDRIAALVEHGPAAIEMLERSRFVRFRWVPGYSDYHPQLPGGSPGGRSIEPLPIDTRALGEDEAFQRAHTLKGPLGLWVTQRDYRRLTQVKRSWAGRWTSVVAAWRVSSNLVRRRHMAATGRALAARLWLAAREAGVEVWLNSPLESLLRHDGDVVGVVVARDGRQVEVHAQQGVVMASGGFERSLVLREKFLPPAAQTDHSSGAESNTGDGIMAGADVGAALALMEDAWWMPAVRTPTGMVPLVSERCIPNQIIVNSHGERFINEATPYVTFVHRQLEGGHHPAWFVMDGRARKRYPFARVLPGQKLPQAWFDAGIAHRADSLEALESAIGLPKGSLVGSVAAFNRGAVDGIDTEFHRGESAYDRYYGDPTLRNPCIGEITRPPFYAVRVEIGDLGTKGGLVCDARSRVLDKRGEVVRGLYASGNCSASVMGDEYAGPGATIGPAIVFGYIAARDAVEGSAPSAGI</sequence>
<protein>
    <recommendedName>
        <fullName evidence="9">3-oxosteroid 1-dehydrogenase</fullName>
        <ecNumber evidence="8">1.3.99.4</ecNumber>
    </recommendedName>
</protein>